<name>A0AAJ0HDB8_9PEZI</name>
<dbReference type="PANTHER" id="PTHR43157">
    <property type="entry name" value="PHOSPHATIDYLINOSITOL-GLYCAN BIOSYNTHESIS CLASS F PROTEIN-RELATED"/>
    <property type="match status" value="1"/>
</dbReference>
<protein>
    <submittedName>
        <fullName evidence="2">Short-chain dehydrogenase</fullName>
    </submittedName>
</protein>
<dbReference type="InterPro" id="IPR002347">
    <property type="entry name" value="SDR_fam"/>
</dbReference>
<evidence type="ECO:0000313" key="2">
    <source>
        <dbReference type="EMBL" id="KAK3348779.1"/>
    </source>
</evidence>
<dbReference type="PANTHER" id="PTHR43157:SF31">
    <property type="entry name" value="PHOSPHATIDYLINOSITOL-GLYCAN BIOSYNTHESIS CLASS F PROTEIN"/>
    <property type="match status" value="1"/>
</dbReference>
<evidence type="ECO:0000256" key="1">
    <source>
        <dbReference type="ARBA" id="ARBA00023002"/>
    </source>
</evidence>
<accession>A0AAJ0HDB8</accession>
<organism evidence="2 3">
    <name type="scientific">Lasiosphaeria hispida</name>
    <dbReference type="NCBI Taxonomy" id="260671"/>
    <lineage>
        <taxon>Eukaryota</taxon>
        <taxon>Fungi</taxon>
        <taxon>Dikarya</taxon>
        <taxon>Ascomycota</taxon>
        <taxon>Pezizomycotina</taxon>
        <taxon>Sordariomycetes</taxon>
        <taxon>Sordariomycetidae</taxon>
        <taxon>Sordariales</taxon>
        <taxon>Lasiosphaeriaceae</taxon>
        <taxon>Lasiosphaeria</taxon>
    </lineage>
</organism>
<gene>
    <name evidence="2" type="ORF">B0T25DRAFT_546502</name>
</gene>
<dbReference type="Gene3D" id="3.40.50.720">
    <property type="entry name" value="NAD(P)-binding Rossmann-like Domain"/>
    <property type="match status" value="1"/>
</dbReference>
<dbReference type="Proteomes" id="UP001275084">
    <property type="component" value="Unassembled WGS sequence"/>
</dbReference>
<dbReference type="InterPro" id="IPR036291">
    <property type="entry name" value="NAD(P)-bd_dom_sf"/>
</dbReference>
<dbReference type="GO" id="GO:0016491">
    <property type="term" value="F:oxidoreductase activity"/>
    <property type="evidence" value="ECO:0007669"/>
    <property type="project" value="UniProtKB-KW"/>
</dbReference>
<dbReference type="Pfam" id="PF00106">
    <property type="entry name" value="adh_short"/>
    <property type="match status" value="1"/>
</dbReference>
<keyword evidence="1" id="KW-0560">Oxidoreductase</keyword>
<proteinExistence type="predicted"/>
<sequence>MVPTFAITPEKEASIPHYFYRQWTYSPPEVTGVSLAGKTAIVTGSNTGLGLECSRQFLDLGLSKLILAVRSETKGAAAAAELAAGRNLPAGAIEVWPMDLADYDSIVAFAARANASLDRLDILVANAGLVTAVHEPNPTTGHDQVIQVNYLSTALSVLLLLPVIRAKRANQPGPTRITFTSSDASSWTSFKERGAKPLLPAFDRPDADMADHYFISKMFGQFFVAELAKHVPTSLAVINCATPGMCYDSELDRASRGTVLGAVIGFMKRRVGYTSAVGARLMTDAAVNHGEETHGQYLGLNEKRVKPMVPIFYTEEGKEIVQRLWDETLEELSFANVKQIIEDIDK</sequence>
<keyword evidence="3" id="KW-1185">Reference proteome</keyword>
<dbReference type="SUPFAM" id="SSF51735">
    <property type="entry name" value="NAD(P)-binding Rossmann-fold domains"/>
    <property type="match status" value="1"/>
</dbReference>
<reference evidence="2" key="2">
    <citation type="submission" date="2023-06" db="EMBL/GenBank/DDBJ databases">
        <authorList>
            <consortium name="Lawrence Berkeley National Laboratory"/>
            <person name="Haridas S."/>
            <person name="Hensen N."/>
            <person name="Bonometti L."/>
            <person name="Westerberg I."/>
            <person name="Brannstrom I.O."/>
            <person name="Guillou S."/>
            <person name="Cros-Aarteil S."/>
            <person name="Calhoun S."/>
            <person name="Kuo A."/>
            <person name="Mondo S."/>
            <person name="Pangilinan J."/>
            <person name="Riley R."/>
            <person name="Labutti K."/>
            <person name="Andreopoulos B."/>
            <person name="Lipzen A."/>
            <person name="Chen C."/>
            <person name="Yanf M."/>
            <person name="Daum C."/>
            <person name="Ng V."/>
            <person name="Clum A."/>
            <person name="Steindorff A."/>
            <person name="Ohm R."/>
            <person name="Martin F."/>
            <person name="Silar P."/>
            <person name="Natvig D."/>
            <person name="Lalanne C."/>
            <person name="Gautier V."/>
            <person name="Ament-Velasquez S.L."/>
            <person name="Kruys A."/>
            <person name="Hutchinson M.I."/>
            <person name="Powell A.J."/>
            <person name="Barry K."/>
            <person name="Miller A.N."/>
            <person name="Grigoriev I.V."/>
            <person name="Debuchy R."/>
            <person name="Gladieux P."/>
            <person name="Thoren M.H."/>
            <person name="Johannesson H."/>
        </authorList>
    </citation>
    <scope>NUCLEOTIDE SEQUENCE</scope>
    <source>
        <strain evidence="2">CBS 955.72</strain>
    </source>
</reference>
<dbReference type="PRINTS" id="PR00081">
    <property type="entry name" value="GDHRDH"/>
</dbReference>
<dbReference type="AlphaFoldDB" id="A0AAJ0HDB8"/>
<dbReference type="EMBL" id="JAUIQD010000005">
    <property type="protein sequence ID" value="KAK3348779.1"/>
    <property type="molecule type" value="Genomic_DNA"/>
</dbReference>
<reference evidence="2" key="1">
    <citation type="journal article" date="2023" name="Mol. Phylogenet. Evol.">
        <title>Genome-scale phylogeny and comparative genomics of the fungal order Sordariales.</title>
        <authorList>
            <person name="Hensen N."/>
            <person name="Bonometti L."/>
            <person name="Westerberg I."/>
            <person name="Brannstrom I.O."/>
            <person name="Guillou S."/>
            <person name="Cros-Aarteil S."/>
            <person name="Calhoun S."/>
            <person name="Haridas S."/>
            <person name="Kuo A."/>
            <person name="Mondo S."/>
            <person name="Pangilinan J."/>
            <person name="Riley R."/>
            <person name="LaButti K."/>
            <person name="Andreopoulos B."/>
            <person name="Lipzen A."/>
            <person name="Chen C."/>
            <person name="Yan M."/>
            <person name="Daum C."/>
            <person name="Ng V."/>
            <person name="Clum A."/>
            <person name="Steindorff A."/>
            <person name="Ohm R.A."/>
            <person name="Martin F."/>
            <person name="Silar P."/>
            <person name="Natvig D.O."/>
            <person name="Lalanne C."/>
            <person name="Gautier V."/>
            <person name="Ament-Velasquez S.L."/>
            <person name="Kruys A."/>
            <person name="Hutchinson M.I."/>
            <person name="Powell A.J."/>
            <person name="Barry K."/>
            <person name="Miller A.N."/>
            <person name="Grigoriev I.V."/>
            <person name="Debuchy R."/>
            <person name="Gladieux P."/>
            <person name="Hiltunen Thoren M."/>
            <person name="Johannesson H."/>
        </authorList>
    </citation>
    <scope>NUCLEOTIDE SEQUENCE</scope>
    <source>
        <strain evidence="2">CBS 955.72</strain>
    </source>
</reference>
<comment type="caution">
    <text evidence="2">The sequence shown here is derived from an EMBL/GenBank/DDBJ whole genome shotgun (WGS) entry which is preliminary data.</text>
</comment>
<evidence type="ECO:0000313" key="3">
    <source>
        <dbReference type="Proteomes" id="UP001275084"/>
    </source>
</evidence>